<dbReference type="PANTHER" id="PTHR13234">
    <property type="entry name" value="GAMMA-INTERFERON INDUCIBLE LYSOSOMAL THIOL REDUCTASE GILT"/>
    <property type="match status" value="1"/>
</dbReference>
<evidence type="ECO:0008006" key="9">
    <source>
        <dbReference type="Google" id="ProtNLM"/>
    </source>
</evidence>
<dbReference type="PANTHER" id="PTHR13234:SF8">
    <property type="entry name" value="GAMMA-INTERFERON-INDUCIBLE LYSOSOMAL THIOL REDUCTASE"/>
    <property type="match status" value="1"/>
</dbReference>
<evidence type="ECO:0000256" key="2">
    <source>
        <dbReference type="ARBA" id="ARBA00005679"/>
    </source>
</evidence>
<dbReference type="Proteomes" id="UP000326759">
    <property type="component" value="Unassembled WGS sequence"/>
</dbReference>
<comment type="caution">
    <text evidence="7">The sequence shown here is derived from an EMBL/GenBank/DDBJ whole genome shotgun (WGS) entry which is preliminary data.</text>
</comment>
<evidence type="ECO:0000256" key="1">
    <source>
        <dbReference type="ARBA" id="ARBA00004613"/>
    </source>
</evidence>
<keyword evidence="4 6" id="KW-0732">Signal</keyword>
<organism evidence="7 8">
    <name type="scientific">Armadillidium nasatum</name>
    <dbReference type="NCBI Taxonomy" id="96803"/>
    <lineage>
        <taxon>Eukaryota</taxon>
        <taxon>Metazoa</taxon>
        <taxon>Ecdysozoa</taxon>
        <taxon>Arthropoda</taxon>
        <taxon>Crustacea</taxon>
        <taxon>Multicrustacea</taxon>
        <taxon>Malacostraca</taxon>
        <taxon>Eumalacostraca</taxon>
        <taxon>Peracarida</taxon>
        <taxon>Isopoda</taxon>
        <taxon>Oniscidea</taxon>
        <taxon>Crinocheta</taxon>
        <taxon>Armadillidiidae</taxon>
        <taxon>Armadillidium</taxon>
    </lineage>
</organism>
<dbReference type="GO" id="GO:0005576">
    <property type="term" value="C:extracellular region"/>
    <property type="evidence" value="ECO:0007669"/>
    <property type="project" value="UniProtKB-SubCell"/>
</dbReference>
<comment type="similarity">
    <text evidence="2">Belongs to the GILT family.</text>
</comment>
<dbReference type="AlphaFoldDB" id="A0A5N5TDD2"/>
<evidence type="ECO:0000256" key="3">
    <source>
        <dbReference type="ARBA" id="ARBA00022525"/>
    </source>
</evidence>
<evidence type="ECO:0000256" key="4">
    <source>
        <dbReference type="ARBA" id="ARBA00022729"/>
    </source>
</evidence>
<evidence type="ECO:0000256" key="5">
    <source>
        <dbReference type="ARBA" id="ARBA00023180"/>
    </source>
</evidence>
<sequence>MFFSACILSLVFIGNVKFSVQEMKNFLDRIKNAYKVKVEVHIESFCPDSRTFVSQKLKEAYDLLEDIMDVEIGVYGFASYIYIKEKFLPFAFCSLKTHFKEEDLEKVVGENRLYEAGQKQRRLIPQPSRLPWIIINDVYKKELNSAAEKDLISVVCNSYKYRGPSVGACSNLERKLET</sequence>
<evidence type="ECO:0000313" key="8">
    <source>
        <dbReference type="Proteomes" id="UP000326759"/>
    </source>
</evidence>
<evidence type="ECO:0000313" key="7">
    <source>
        <dbReference type="EMBL" id="KAB7504561.1"/>
    </source>
</evidence>
<protein>
    <recommendedName>
        <fullName evidence="9">Gamma-interferon-inducible lysosomal thiol reductase</fullName>
    </recommendedName>
</protein>
<reference evidence="7 8" key="1">
    <citation type="journal article" date="2019" name="PLoS Biol.">
        <title>Sex chromosomes control vertical transmission of feminizing Wolbachia symbionts in an isopod.</title>
        <authorList>
            <person name="Becking T."/>
            <person name="Chebbi M.A."/>
            <person name="Giraud I."/>
            <person name="Moumen B."/>
            <person name="Laverre T."/>
            <person name="Caubet Y."/>
            <person name="Peccoud J."/>
            <person name="Gilbert C."/>
            <person name="Cordaux R."/>
        </authorList>
    </citation>
    <scope>NUCLEOTIDE SEQUENCE [LARGE SCALE GENOMIC DNA]</scope>
    <source>
        <strain evidence="7">ANa2</strain>
        <tissue evidence="7">Whole body excluding digestive tract and cuticle</tissue>
    </source>
</reference>
<feature type="signal peptide" evidence="6">
    <location>
        <begin position="1"/>
        <end position="18"/>
    </location>
</feature>
<comment type="subcellular location">
    <subcellularLocation>
        <location evidence="1">Secreted</location>
    </subcellularLocation>
</comment>
<keyword evidence="5" id="KW-0325">Glycoprotein</keyword>
<dbReference type="Pfam" id="PF03227">
    <property type="entry name" value="GILT"/>
    <property type="match status" value="1"/>
</dbReference>
<name>A0A5N5TDD2_9CRUS</name>
<dbReference type="InterPro" id="IPR004911">
    <property type="entry name" value="Interferon-induced_GILT"/>
</dbReference>
<keyword evidence="3" id="KW-0964">Secreted</keyword>
<feature type="chain" id="PRO_5024327580" description="Gamma-interferon-inducible lysosomal thiol reductase" evidence="6">
    <location>
        <begin position="19"/>
        <end position="178"/>
    </location>
</feature>
<dbReference type="OrthoDB" id="958254at2759"/>
<accession>A0A5N5TDD2</accession>
<evidence type="ECO:0000256" key="6">
    <source>
        <dbReference type="SAM" id="SignalP"/>
    </source>
</evidence>
<keyword evidence="8" id="KW-1185">Reference proteome</keyword>
<dbReference type="GO" id="GO:0016671">
    <property type="term" value="F:oxidoreductase activity, acting on a sulfur group of donors, disulfide as acceptor"/>
    <property type="evidence" value="ECO:0007669"/>
    <property type="project" value="InterPro"/>
</dbReference>
<gene>
    <name evidence="7" type="ORF">Anas_07508</name>
</gene>
<proteinExistence type="inferred from homology"/>
<dbReference type="EMBL" id="SEYY01002862">
    <property type="protein sequence ID" value="KAB7504561.1"/>
    <property type="molecule type" value="Genomic_DNA"/>
</dbReference>